<dbReference type="Gene3D" id="1.20.1530.20">
    <property type="match status" value="1"/>
</dbReference>
<feature type="transmembrane region" description="Helical" evidence="9">
    <location>
        <begin position="229"/>
        <end position="256"/>
    </location>
</feature>
<keyword evidence="2" id="KW-0813">Transport</keyword>
<dbReference type="Pfam" id="PF00999">
    <property type="entry name" value="Na_H_Exchanger"/>
    <property type="match status" value="1"/>
</dbReference>
<evidence type="ECO:0000259" key="10">
    <source>
        <dbReference type="Pfam" id="PF00999"/>
    </source>
</evidence>
<dbReference type="EMBL" id="CP118166">
    <property type="protein sequence ID" value="WDI31625.1"/>
    <property type="molecule type" value="Genomic_DNA"/>
</dbReference>
<evidence type="ECO:0000256" key="5">
    <source>
        <dbReference type="ARBA" id="ARBA00022692"/>
    </source>
</evidence>
<feature type="transmembrane region" description="Helical" evidence="9">
    <location>
        <begin position="89"/>
        <end position="112"/>
    </location>
</feature>
<evidence type="ECO:0000256" key="3">
    <source>
        <dbReference type="ARBA" id="ARBA00022449"/>
    </source>
</evidence>
<dbReference type="PANTHER" id="PTHR32507:SF7">
    <property type="entry name" value="K(+)_H(+) ANTIPORTER NHAP2"/>
    <property type="match status" value="1"/>
</dbReference>
<evidence type="ECO:0000313" key="12">
    <source>
        <dbReference type="Proteomes" id="UP001214043"/>
    </source>
</evidence>
<dbReference type="Proteomes" id="UP001214043">
    <property type="component" value="Chromosome"/>
</dbReference>
<proteinExistence type="predicted"/>
<feature type="transmembrane region" description="Helical" evidence="9">
    <location>
        <begin position="307"/>
        <end position="330"/>
    </location>
</feature>
<evidence type="ECO:0000256" key="2">
    <source>
        <dbReference type="ARBA" id="ARBA00022448"/>
    </source>
</evidence>
<comment type="subcellular location">
    <subcellularLocation>
        <location evidence="1">Cell membrane</location>
        <topology evidence="1">Multi-pass membrane protein</topology>
    </subcellularLocation>
</comment>
<keyword evidence="4" id="KW-1003">Cell membrane</keyword>
<dbReference type="InterPro" id="IPR038770">
    <property type="entry name" value="Na+/solute_symporter_sf"/>
</dbReference>
<dbReference type="GO" id="GO:1902600">
    <property type="term" value="P:proton transmembrane transport"/>
    <property type="evidence" value="ECO:0007669"/>
    <property type="project" value="InterPro"/>
</dbReference>
<feature type="transmembrane region" description="Helical" evidence="9">
    <location>
        <begin position="33"/>
        <end position="52"/>
    </location>
</feature>
<dbReference type="NCBIfam" id="NF003714">
    <property type="entry name" value="PRK05326.1-1"/>
    <property type="match status" value="1"/>
</dbReference>
<dbReference type="NCBIfam" id="NF003716">
    <property type="entry name" value="PRK05326.1-3"/>
    <property type="match status" value="1"/>
</dbReference>
<evidence type="ECO:0000256" key="7">
    <source>
        <dbReference type="ARBA" id="ARBA00023065"/>
    </source>
</evidence>
<evidence type="ECO:0000256" key="8">
    <source>
        <dbReference type="ARBA" id="ARBA00023136"/>
    </source>
</evidence>
<evidence type="ECO:0000313" key="11">
    <source>
        <dbReference type="EMBL" id="WDI31625.1"/>
    </source>
</evidence>
<feature type="transmembrane region" description="Helical" evidence="9">
    <location>
        <begin position="6"/>
        <end position="26"/>
    </location>
</feature>
<keyword evidence="3" id="KW-0050">Antiport</keyword>
<name>A0AAE9ZDJ1_9PROT</name>
<gene>
    <name evidence="11" type="ORF">PUV54_00260</name>
</gene>
<feature type="domain" description="Cation/H+ exchanger transmembrane" evidence="10">
    <location>
        <begin position="17"/>
        <end position="389"/>
    </location>
</feature>
<evidence type="ECO:0000256" key="4">
    <source>
        <dbReference type="ARBA" id="ARBA00022475"/>
    </source>
</evidence>
<feature type="transmembrane region" description="Helical" evidence="9">
    <location>
        <begin position="58"/>
        <end position="77"/>
    </location>
</feature>
<organism evidence="11 12">
    <name type="scientific">Hyphococcus flavus</name>
    <dbReference type="NCBI Taxonomy" id="1866326"/>
    <lineage>
        <taxon>Bacteria</taxon>
        <taxon>Pseudomonadati</taxon>
        <taxon>Pseudomonadota</taxon>
        <taxon>Alphaproteobacteria</taxon>
        <taxon>Parvularculales</taxon>
        <taxon>Parvularculaceae</taxon>
        <taxon>Hyphococcus</taxon>
    </lineage>
</organism>
<sequence length="604" mass="64584">MLDAINATILIGASLVVLSVLTSLVSQRIGAPLLLVFLAIGLLAGEDGLLGIEFDSDASAYFVGSLALAIILFDSGFHTPFKSYRQAAAPALGLATLGVILTAGGVGTAAHFLFNLPWIESLMLGSIVASTDAAAVFFLLRVGGLNLRDRVKSTLEIESGANDPMAIFLTASLVELAAARGDGSAAFSLSFFATFVAQIGLGVILGVIGGVAIATLLNRLRGIDAGLYPIAGLAAALVVFSITGLVGGSGFLAAYVAGLIAGNRKIAFSHRLKRFQIGMTWLAQIGMFLTLGLLATPSEFGSVMLPAVALAFVLIFLARPIAVWLCLAPFKFKWREILFVGWVGLRGAVSILLAILPGLGGVTGDNIFFNIVFMMVIASLLVQGWTIGISARLLNMNAPHEPGLVDRLELELPGKAELELIGYRIHPESAIAKGQRVPRWARPSIIIRDDRALSVHKAGRLVADDRVYLFATAGQADILDTIYARAADTEDMRRLSDFFIDGNAKISDLRSFYGLDQIADETDASVAELFEKAFGGEADLGDRLTFLHMDLIVTRLDEHGGVEKAGLIIDPVKRVREKFSERAAAYIRNKLRAVRYKLRQKQSS</sequence>
<dbReference type="NCBIfam" id="NF003715">
    <property type="entry name" value="PRK05326.1-2"/>
    <property type="match status" value="1"/>
</dbReference>
<accession>A0AAE9ZDJ1</accession>
<feature type="transmembrane region" description="Helical" evidence="9">
    <location>
        <begin position="118"/>
        <end position="140"/>
    </location>
</feature>
<feature type="transmembrane region" description="Helical" evidence="9">
    <location>
        <begin position="337"/>
        <end position="355"/>
    </location>
</feature>
<dbReference type="GO" id="GO:0005886">
    <property type="term" value="C:plasma membrane"/>
    <property type="evidence" value="ECO:0007669"/>
    <property type="project" value="UniProtKB-SubCell"/>
</dbReference>
<reference evidence="11" key="1">
    <citation type="submission" date="2023-02" db="EMBL/GenBank/DDBJ databases">
        <title>Genome sequence of Hyphococcus flavus.</title>
        <authorList>
            <person name="Rong J.-C."/>
            <person name="Zhao Q."/>
            <person name="Yi M."/>
            <person name="Wu J.-Y."/>
        </authorList>
    </citation>
    <scope>NUCLEOTIDE SEQUENCE</scope>
    <source>
        <strain evidence="11">MCCC 1K03223</strain>
    </source>
</reference>
<evidence type="ECO:0000256" key="9">
    <source>
        <dbReference type="SAM" id="Phobius"/>
    </source>
</evidence>
<dbReference type="GO" id="GO:0015297">
    <property type="term" value="F:antiporter activity"/>
    <property type="evidence" value="ECO:0007669"/>
    <property type="project" value="UniProtKB-KW"/>
</dbReference>
<keyword evidence="5 9" id="KW-0812">Transmembrane</keyword>
<feature type="transmembrane region" description="Helical" evidence="9">
    <location>
        <begin position="189"/>
        <end position="217"/>
    </location>
</feature>
<dbReference type="InterPro" id="IPR006153">
    <property type="entry name" value="Cation/H_exchanger_TM"/>
</dbReference>
<evidence type="ECO:0000256" key="6">
    <source>
        <dbReference type="ARBA" id="ARBA00022989"/>
    </source>
</evidence>
<feature type="transmembrane region" description="Helical" evidence="9">
    <location>
        <begin position="277"/>
        <end position="295"/>
    </location>
</feature>
<feature type="transmembrane region" description="Helical" evidence="9">
    <location>
        <begin position="367"/>
        <end position="387"/>
    </location>
</feature>
<dbReference type="PANTHER" id="PTHR32507">
    <property type="entry name" value="NA(+)/H(+) ANTIPORTER 1"/>
    <property type="match status" value="1"/>
</dbReference>
<keyword evidence="7" id="KW-0406">Ion transport</keyword>
<keyword evidence="12" id="KW-1185">Reference proteome</keyword>
<dbReference type="AlphaFoldDB" id="A0AAE9ZDJ1"/>
<dbReference type="RefSeq" id="WP_274493512.1">
    <property type="nucleotide sequence ID" value="NZ_CP118166.1"/>
</dbReference>
<keyword evidence="8 9" id="KW-0472">Membrane</keyword>
<evidence type="ECO:0000256" key="1">
    <source>
        <dbReference type="ARBA" id="ARBA00004651"/>
    </source>
</evidence>
<protein>
    <submittedName>
        <fullName evidence="11">Potassium/proton antiporter</fullName>
    </submittedName>
</protein>
<keyword evidence="6 9" id="KW-1133">Transmembrane helix</keyword>
<dbReference type="KEGG" id="hfl:PUV54_00260"/>